<dbReference type="AlphaFoldDB" id="A0A1F5EB00"/>
<organism evidence="2 3">
    <name type="scientific">Candidatus Berkelbacteria bacterium RIFCSPLOWO2_01_FULL_50_28</name>
    <dbReference type="NCBI Taxonomy" id="1797471"/>
    <lineage>
        <taxon>Bacteria</taxon>
        <taxon>Candidatus Berkelbacteria</taxon>
    </lineage>
</organism>
<proteinExistence type="predicted"/>
<reference evidence="2 3" key="1">
    <citation type="journal article" date="2016" name="Nat. Commun.">
        <title>Thousands of microbial genomes shed light on interconnected biogeochemical processes in an aquifer system.</title>
        <authorList>
            <person name="Anantharaman K."/>
            <person name="Brown C.T."/>
            <person name="Hug L.A."/>
            <person name="Sharon I."/>
            <person name="Castelle C.J."/>
            <person name="Probst A.J."/>
            <person name="Thomas B.C."/>
            <person name="Singh A."/>
            <person name="Wilkins M.J."/>
            <person name="Karaoz U."/>
            <person name="Brodie E.L."/>
            <person name="Williams K.H."/>
            <person name="Hubbard S.S."/>
            <person name="Banfield J.F."/>
        </authorList>
    </citation>
    <scope>NUCLEOTIDE SEQUENCE [LARGE SCALE GENOMIC DNA]</scope>
</reference>
<dbReference type="STRING" id="1797471.A3A71_00250"/>
<evidence type="ECO:0000313" key="3">
    <source>
        <dbReference type="Proteomes" id="UP000177481"/>
    </source>
</evidence>
<dbReference type="Gene3D" id="3.30.110.170">
    <property type="entry name" value="Protein of unknown function (DUF541), domain 1"/>
    <property type="match status" value="1"/>
</dbReference>
<keyword evidence="1" id="KW-0812">Transmembrane</keyword>
<comment type="caution">
    <text evidence="2">The sequence shown here is derived from an EMBL/GenBank/DDBJ whole genome shotgun (WGS) entry which is preliminary data.</text>
</comment>
<dbReference type="GO" id="GO:0006974">
    <property type="term" value="P:DNA damage response"/>
    <property type="evidence" value="ECO:0007669"/>
    <property type="project" value="TreeGrafter"/>
</dbReference>
<sequence length="251" mass="26546">MTLKLDLRFVVGVLTLVILGMLFAWQPWDSTGSRTVVVSGQATVKAVPDEFTFYPSYQSTAATSAKAISKVSVKGNAVVAKLIKLGVVESKIRTDVSTSNDDGRVIPMVDSSEPDSSAVSSSTITATFAVTAVVNDSKLAQKISDYLTTTSPLYGVSPSSGFTTETSKRLENEARGEALADAKARADQTVTTLGAKLGKVIEVSEPNWGGPIMMEGDTGSMSKGSVAPTTPRLLFGEQEVTYSVSVTYRLK</sequence>
<dbReference type="Pfam" id="PF04402">
    <property type="entry name" value="SIMPL"/>
    <property type="match status" value="1"/>
</dbReference>
<evidence type="ECO:0000256" key="1">
    <source>
        <dbReference type="SAM" id="Phobius"/>
    </source>
</evidence>
<protein>
    <recommendedName>
        <fullName evidence="4">DUF541 domain-containing protein</fullName>
    </recommendedName>
</protein>
<dbReference type="Proteomes" id="UP000177481">
    <property type="component" value="Unassembled WGS sequence"/>
</dbReference>
<dbReference type="EMBL" id="MEZX01000002">
    <property type="protein sequence ID" value="OGD64480.1"/>
    <property type="molecule type" value="Genomic_DNA"/>
</dbReference>
<evidence type="ECO:0000313" key="2">
    <source>
        <dbReference type="EMBL" id="OGD64480.1"/>
    </source>
</evidence>
<evidence type="ECO:0008006" key="4">
    <source>
        <dbReference type="Google" id="ProtNLM"/>
    </source>
</evidence>
<dbReference type="InterPro" id="IPR007497">
    <property type="entry name" value="SIMPL/DUF541"/>
</dbReference>
<dbReference type="InterPro" id="IPR052022">
    <property type="entry name" value="26kDa_periplasmic_antigen"/>
</dbReference>
<keyword evidence="1" id="KW-0472">Membrane</keyword>
<dbReference type="PANTHER" id="PTHR34387">
    <property type="entry name" value="SLR1258 PROTEIN"/>
    <property type="match status" value="1"/>
</dbReference>
<keyword evidence="1" id="KW-1133">Transmembrane helix</keyword>
<gene>
    <name evidence="2" type="ORF">A3A71_00250</name>
</gene>
<feature type="transmembrane region" description="Helical" evidence="1">
    <location>
        <begin position="7"/>
        <end position="25"/>
    </location>
</feature>
<name>A0A1F5EB00_9BACT</name>
<dbReference type="PANTHER" id="PTHR34387:SF2">
    <property type="entry name" value="SLR1258 PROTEIN"/>
    <property type="match status" value="1"/>
</dbReference>
<accession>A0A1F5EB00</accession>
<dbReference type="Gene3D" id="3.30.70.2970">
    <property type="entry name" value="Protein of unknown function (DUF541), domain 2"/>
    <property type="match status" value="1"/>
</dbReference>